<evidence type="ECO:0000313" key="1">
    <source>
        <dbReference type="EMBL" id="EDO42516.1"/>
    </source>
</evidence>
<accession>A7S121</accession>
<dbReference type="AlphaFoldDB" id="A7S121"/>
<gene>
    <name evidence="1" type="ORF">NEMVEDRAFT_v1g205158</name>
</gene>
<keyword evidence="2" id="KW-1185">Reference proteome</keyword>
<evidence type="ECO:0000313" key="2">
    <source>
        <dbReference type="Proteomes" id="UP000001593"/>
    </source>
</evidence>
<dbReference type="InParanoid" id="A7S121"/>
<proteinExistence type="predicted"/>
<dbReference type="PANTHER" id="PTHR34615:SF1">
    <property type="entry name" value="PX DOMAIN-CONTAINING PROTEIN"/>
    <property type="match status" value="1"/>
</dbReference>
<name>A7S121_NEMVE</name>
<dbReference type="EMBL" id="DS469563">
    <property type="protein sequence ID" value="EDO42516.1"/>
    <property type="molecule type" value="Genomic_DNA"/>
</dbReference>
<dbReference type="Proteomes" id="UP000001593">
    <property type="component" value="Unassembled WGS sequence"/>
</dbReference>
<dbReference type="HOGENOM" id="CLU_2075921_0_0_1"/>
<sequence length="118" mass="13796">MSSFPGIRDLLLVAYDNGALSDEEFLVLWEDYRSKNPYFPYDYERFDLETMNEDECIAEFRMRKQDIPIVVDALQLPATIQCSQRTICDADEALYLTHQKQKSKTSKNIIIPKDFFLG</sequence>
<dbReference type="PANTHER" id="PTHR34615">
    <property type="entry name" value="PX DOMAIN-CONTAINING PROTEIN"/>
    <property type="match status" value="1"/>
</dbReference>
<dbReference type="PhylomeDB" id="A7S121"/>
<reference evidence="1 2" key="1">
    <citation type="journal article" date="2007" name="Science">
        <title>Sea anemone genome reveals ancestral eumetazoan gene repertoire and genomic organization.</title>
        <authorList>
            <person name="Putnam N.H."/>
            <person name="Srivastava M."/>
            <person name="Hellsten U."/>
            <person name="Dirks B."/>
            <person name="Chapman J."/>
            <person name="Salamov A."/>
            <person name="Terry A."/>
            <person name="Shapiro H."/>
            <person name="Lindquist E."/>
            <person name="Kapitonov V.V."/>
            <person name="Jurka J."/>
            <person name="Genikhovich G."/>
            <person name="Grigoriev I.V."/>
            <person name="Lucas S.M."/>
            <person name="Steele R.E."/>
            <person name="Finnerty J.R."/>
            <person name="Technau U."/>
            <person name="Martindale M.Q."/>
            <person name="Rokhsar D.S."/>
        </authorList>
    </citation>
    <scope>NUCLEOTIDE SEQUENCE [LARGE SCALE GENOMIC DNA]</scope>
    <source>
        <strain evidence="2">CH2 X CH6</strain>
    </source>
</reference>
<organism evidence="1 2">
    <name type="scientific">Nematostella vectensis</name>
    <name type="common">Starlet sea anemone</name>
    <dbReference type="NCBI Taxonomy" id="45351"/>
    <lineage>
        <taxon>Eukaryota</taxon>
        <taxon>Metazoa</taxon>
        <taxon>Cnidaria</taxon>
        <taxon>Anthozoa</taxon>
        <taxon>Hexacorallia</taxon>
        <taxon>Actiniaria</taxon>
        <taxon>Edwardsiidae</taxon>
        <taxon>Nematostella</taxon>
    </lineage>
</organism>
<protein>
    <submittedName>
        <fullName evidence="1">Uncharacterized protein</fullName>
    </submittedName>
</protein>